<keyword evidence="3" id="KW-1185">Reference proteome</keyword>
<dbReference type="Proteomes" id="UP000178953">
    <property type="component" value="Unassembled WGS sequence"/>
</dbReference>
<gene>
    <name evidence="2" type="ORF">BEL07_02390</name>
</gene>
<accession>A0A1E8QA27</accession>
<dbReference type="AlphaFoldDB" id="A0A1E8QA27"/>
<dbReference type="EMBL" id="MCHX01000004">
    <property type="protein sequence ID" value="OFJ55286.1"/>
    <property type="molecule type" value="Genomic_DNA"/>
</dbReference>
<name>A0A1E8QA27_9MYCO</name>
<organism evidence="2 3">
    <name type="scientific">Mycolicibacterium grossiae</name>
    <dbReference type="NCBI Taxonomy" id="1552759"/>
    <lineage>
        <taxon>Bacteria</taxon>
        <taxon>Bacillati</taxon>
        <taxon>Actinomycetota</taxon>
        <taxon>Actinomycetes</taxon>
        <taxon>Mycobacteriales</taxon>
        <taxon>Mycobacteriaceae</taxon>
        <taxon>Mycolicibacterium</taxon>
    </lineage>
</organism>
<evidence type="ECO:0000256" key="1">
    <source>
        <dbReference type="SAM" id="Phobius"/>
    </source>
</evidence>
<dbReference type="PANTHER" id="PTHR42305">
    <property type="entry name" value="MEMBRANE PROTEIN RV1733C-RELATED"/>
    <property type="match status" value="1"/>
</dbReference>
<feature type="transmembrane region" description="Helical" evidence="1">
    <location>
        <begin position="121"/>
        <end position="143"/>
    </location>
</feature>
<keyword evidence="1" id="KW-0472">Membrane</keyword>
<dbReference type="PANTHER" id="PTHR42305:SF1">
    <property type="entry name" value="MEMBRANE PROTEIN RV1733C-RELATED"/>
    <property type="match status" value="1"/>
</dbReference>
<proteinExistence type="predicted"/>
<comment type="caution">
    <text evidence="2">The sequence shown here is derived from an EMBL/GenBank/DDBJ whole genome shotgun (WGS) entry which is preliminary data.</text>
</comment>
<sequence>MHGWAVLIAVAVLIGAALVAGRFADDVYAERLETFAAEAATRHPVDAVAVHAQRVLGDATPLYSVRVRWTAAAGPDRGHPQERTLQLDHAVADGQAVHLWVDDRNDVTRAPRTHVDAGADAFGAAVAAWSVALAVVLGALTAVRRALDRRRHRAWDADLLLLVGDGGGRATR</sequence>
<protein>
    <submittedName>
        <fullName evidence="2">Uncharacterized protein</fullName>
    </submittedName>
</protein>
<evidence type="ECO:0000313" key="2">
    <source>
        <dbReference type="EMBL" id="OFJ55286.1"/>
    </source>
</evidence>
<reference evidence="2 3" key="1">
    <citation type="submission" date="2016-09" db="EMBL/GenBank/DDBJ databases">
        <title>genome sequence of Mycobacterium sp. 739 SCH.</title>
        <authorList>
            <person name="Greninger A.L."/>
            <person name="Qin X."/>
            <person name="Jerome K."/>
            <person name="Vora S."/>
            <person name="Quinn K."/>
        </authorList>
    </citation>
    <scope>NUCLEOTIDE SEQUENCE [LARGE SCALE GENOMIC DNA]</scope>
    <source>
        <strain evidence="2 3">SCH</strain>
    </source>
</reference>
<dbReference type="InterPro" id="IPR039708">
    <property type="entry name" value="MT1774/Rv1733c-like"/>
</dbReference>
<evidence type="ECO:0000313" key="3">
    <source>
        <dbReference type="Proteomes" id="UP000178953"/>
    </source>
</evidence>
<keyword evidence="1" id="KW-1133">Transmembrane helix</keyword>
<keyword evidence="1" id="KW-0812">Transmembrane</keyword>